<protein>
    <submittedName>
        <fullName evidence="2">Uncharacterized protein</fullName>
    </submittedName>
</protein>
<accession>A0A6A5XW79</accession>
<dbReference type="Gene3D" id="3.80.10.10">
    <property type="entry name" value="Ribonuclease Inhibitor"/>
    <property type="match status" value="1"/>
</dbReference>
<dbReference type="InterPro" id="IPR032675">
    <property type="entry name" value="LRR_dom_sf"/>
</dbReference>
<feature type="region of interest" description="Disordered" evidence="1">
    <location>
        <begin position="1"/>
        <end position="155"/>
    </location>
</feature>
<keyword evidence="3" id="KW-1185">Reference proteome</keyword>
<sequence>MAITLKRKRDAVSYKEPSSDEDFSDEPQSSHAPTRQRTTPRRTNTRQHSSAADDASVRPSTSNRTSHARSSAPRSKNVNLRGRQNISYRESSSDDDWDEDYQEEVEVTTPRRAPRVQPKVTPQTNRTSREISRNKGRQRRSLGAPLKRRRSPEQAVDAPQAAIISDGNIPPWATLPYHVLLQIFVYASHPLHDENFTPTPSIIWLARAARMCSAFTKPALTALYRNPPIFAVRQNRKDLVHRISSSVSKIQQDYAVMVKRLELDATRMSKLTDTANSVSDLAALITSSKTLKEIDIFDPFDKPPYRPRSRQIRRWYYPEELFEALRQSELRLMSWRWNSAYCAHGLVWIKDIHSTTAFQTLRDISLTKFHSDSTPKTEEDGVPSAEELLGTALAALPALRSLTFETCSILNERLLPLLPHRLKSLTITNCRDIFADPLQAFLTSHGRELEELILDHNQCLDMSFLVNLKTTCPKLEVLKMDMHYYNSLSTTSDNEPLYDHLLEEGEIPTWPSTLQVINLEFLRNWTPVAAIAFFTSLIEAAEDLPWLREIVITAMVDIDWRQRAKFRRKWTARFQNVFARRAKPPSPHLVSLRAFREWKAASQKNSNTTSGQSVTLHEGQKHDQAALEGPDSDSDAPLISSSKNPSNEKWNTRRLRDRVKSDESDESDVDSDESDDAGADYIQGLCYKVLFRIDNSRPQEQIYDEADFLDDEVSGDEDWNGNDTVEDTYAW</sequence>
<feature type="compositionally biased region" description="Acidic residues" evidence="1">
    <location>
        <begin position="663"/>
        <end position="678"/>
    </location>
</feature>
<dbReference type="SUPFAM" id="SSF52047">
    <property type="entry name" value="RNI-like"/>
    <property type="match status" value="1"/>
</dbReference>
<feature type="compositionally biased region" description="Polar residues" evidence="1">
    <location>
        <begin position="639"/>
        <end position="649"/>
    </location>
</feature>
<evidence type="ECO:0000313" key="2">
    <source>
        <dbReference type="EMBL" id="KAF2016494.1"/>
    </source>
</evidence>
<dbReference type="AlphaFoldDB" id="A0A6A5XW79"/>
<reference evidence="2" key="1">
    <citation type="journal article" date="2020" name="Stud. Mycol.">
        <title>101 Dothideomycetes genomes: a test case for predicting lifestyles and emergence of pathogens.</title>
        <authorList>
            <person name="Haridas S."/>
            <person name="Albert R."/>
            <person name="Binder M."/>
            <person name="Bloem J."/>
            <person name="Labutti K."/>
            <person name="Salamov A."/>
            <person name="Andreopoulos B."/>
            <person name="Baker S."/>
            <person name="Barry K."/>
            <person name="Bills G."/>
            <person name="Bluhm B."/>
            <person name="Cannon C."/>
            <person name="Castanera R."/>
            <person name="Culley D."/>
            <person name="Daum C."/>
            <person name="Ezra D."/>
            <person name="Gonzalez J."/>
            <person name="Henrissat B."/>
            <person name="Kuo A."/>
            <person name="Liang C."/>
            <person name="Lipzen A."/>
            <person name="Lutzoni F."/>
            <person name="Magnuson J."/>
            <person name="Mondo S."/>
            <person name="Nolan M."/>
            <person name="Ohm R."/>
            <person name="Pangilinan J."/>
            <person name="Park H.-J."/>
            <person name="Ramirez L."/>
            <person name="Alfaro M."/>
            <person name="Sun H."/>
            <person name="Tritt A."/>
            <person name="Yoshinaga Y."/>
            <person name="Zwiers L.-H."/>
            <person name="Turgeon B."/>
            <person name="Goodwin S."/>
            <person name="Spatafora J."/>
            <person name="Crous P."/>
            <person name="Grigoriev I."/>
        </authorList>
    </citation>
    <scope>NUCLEOTIDE SEQUENCE</scope>
    <source>
        <strain evidence="2">CBS 175.79</strain>
    </source>
</reference>
<feature type="region of interest" description="Disordered" evidence="1">
    <location>
        <begin position="601"/>
        <end position="678"/>
    </location>
</feature>
<dbReference type="GeneID" id="54287373"/>
<proteinExistence type="predicted"/>
<feature type="compositionally biased region" description="Basic residues" evidence="1">
    <location>
        <begin position="134"/>
        <end position="150"/>
    </location>
</feature>
<dbReference type="RefSeq" id="XP_033384833.1">
    <property type="nucleotide sequence ID" value="XM_033529976.1"/>
</dbReference>
<feature type="compositionally biased region" description="Polar residues" evidence="1">
    <location>
        <begin position="602"/>
        <end position="615"/>
    </location>
</feature>
<name>A0A6A5XW79_9PLEO</name>
<feature type="compositionally biased region" description="Polar residues" evidence="1">
    <location>
        <begin position="58"/>
        <end position="89"/>
    </location>
</feature>
<evidence type="ECO:0000313" key="3">
    <source>
        <dbReference type="Proteomes" id="UP000799778"/>
    </source>
</evidence>
<dbReference type="OrthoDB" id="5395390at2759"/>
<evidence type="ECO:0000256" key="1">
    <source>
        <dbReference type="SAM" id="MobiDB-lite"/>
    </source>
</evidence>
<gene>
    <name evidence="2" type="ORF">BU24DRAFT_433461</name>
</gene>
<organism evidence="2 3">
    <name type="scientific">Aaosphaeria arxii CBS 175.79</name>
    <dbReference type="NCBI Taxonomy" id="1450172"/>
    <lineage>
        <taxon>Eukaryota</taxon>
        <taxon>Fungi</taxon>
        <taxon>Dikarya</taxon>
        <taxon>Ascomycota</taxon>
        <taxon>Pezizomycotina</taxon>
        <taxon>Dothideomycetes</taxon>
        <taxon>Pleosporomycetidae</taxon>
        <taxon>Pleosporales</taxon>
        <taxon>Pleosporales incertae sedis</taxon>
        <taxon>Aaosphaeria</taxon>
    </lineage>
</organism>
<feature type="compositionally biased region" description="Acidic residues" evidence="1">
    <location>
        <begin position="93"/>
        <end position="106"/>
    </location>
</feature>
<dbReference type="EMBL" id="ML978069">
    <property type="protein sequence ID" value="KAF2016494.1"/>
    <property type="molecule type" value="Genomic_DNA"/>
</dbReference>
<dbReference type="Proteomes" id="UP000799778">
    <property type="component" value="Unassembled WGS sequence"/>
</dbReference>